<gene>
    <name evidence="1" type="ORF">RC74_12145</name>
</gene>
<protein>
    <submittedName>
        <fullName evidence="1">Uncharacterized protein</fullName>
    </submittedName>
</protein>
<organism evidence="1 2">
    <name type="scientific">Falsihalocynthiibacter arcticus</name>
    <dbReference type="NCBI Taxonomy" id="1579316"/>
    <lineage>
        <taxon>Bacteria</taxon>
        <taxon>Pseudomonadati</taxon>
        <taxon>Pseudomonadota</taxon>
        <taxon>Alphaproteobacteria</taxon>
        <taxon>Rhodobacterales</taxon>
        <taxon>Roseobacteraceae</taxon>
        <taxon>Falsihalocynthiibacter</taxon>
    </lineage>
</organism>
<dbReference type="KEGG" id="hat:RC74_12145"/>
<dbReference type="EMBL" id="CP014327">
    <property type="protein sequence ID" value="AML51916.1"/>
    <property type="molecule type" value="Genomic_DNA"/>
</dbReference>
<dbReference type="AlphaFoldDB" id="A0A126V202"/>
<sequence length="696" mass="74513">MGETLFFDPDPVEVDHHYTYLAEIAGQAIVTETSQSDMRSRRFSPLTALQADQIEWSNHHHTDVDTNTVQGAIDLLWGRDSGDECICTFCIVPDQNLTQQLSEIFAKLAVLGAELPTEKMNSAVICFPRGVFFLEGPVNASGLDHITLRGAGREATEIVQKSGATLSIEKCAALTVEDLSMTIPEDAASVQLAVTAIQSTTLSRCLFSGPTGAKADEEPIALVSIDGQSGSVDASVWVKECIFGVLEHRLGLRISTDGLQVVRDCQFIGTPQATRGKFGGIISKYLDGTNVVAKAPGVDLGPKSGLYQVTGVDDRVYDVSHVPMSDRDALIRYVIDAQVIAGVDAPRNAEEWKLVAAGIEGITFKALAAPIADGTLGPATDLGGGRAENPFAITRDTVEPVAIGRDTGGPIIGNPVGARRALAGRGSFGGFTTDMISADELENIRLSEHDIKQVHEALGDFVLTAQVASFHRNFGVLIVPAAHSRTQISGNQFKWVHSAIVVIGSHPTKRSGVLTGTSSVTVTRNSIQRTPIKGSSQAKAKGGLYPAAITLRNVGRCDVSYNSVQQLVTTAAQFNNYIIGYLNAKTMAVTDEGFSAIEMRGAIGPVTQAIGNEALYFRHAVFANGEPQWQGSPSQNPNLRENFWTFRRNCVLPATEVSTGVSFSGALFGTALMDHMRIIPFNSADDNHPPHPFNNQ</sequence>
<dbReference type="Proteomes" id="UP000070371">
    <property type="component" value="Chromosome"/>
</dbReference>
<name>A0A126V202_9RHOB</name>
<evidence type="ECO:0000313" key="1">
    <source>
        <dbReference type="EMBL" id="AML51916.1"/>
    </source>
</evidence>
<dbReference type="STRING" id="1579316.RC74_12145"/>
<proteinExistence type="predicted"/>
<reference evidence="1 2" key="1">
    <citation type="submission" date="2016-02" db="EMBL/GenBank/DDBJ databases">
        <title>Complete genome sequence of Halocynthiibacter arcticus PAMC 20958t from arctic marine sediment.</title>
        <authorList>
            <person name="Lee Y.M."/>
            <person name="Baek K."/>
            <person name="Lee H.K."/>
            <person name="Shin S.C."/>
        </authorList>
    </citation>
    <scope>NUCLEOTIDE SEQUENCE [LARGE SCALE GENOMIC DNA]</scope>
    <source>
        <strain evidence="1">PAMC 20958</strain>
    </source>
</reference>
<accession>A0A126V202</accession>
<keyword evidence="2" id="KW-1185">Reference proteome</keyword>
<evidence type="ECO:0000313" key="2">
    <source>
        <dbReference type="Proteomes" id="UP000070371"/>
    </source>
</evidence>